<feature type="transmembrane region" description="Helical" evidence="13">
    <location>
        <begin position="314"/>
        <end position="336"/>
    </location>
</feature>
<feature type="transmembrane region" description="Helical" evidence="13">
    <location>
        <begin position="185"/>
        <end position="206"/>
    </location>
</feature>
<evidence type="ECO:0000256" key="4">
    <source>
        <dbReference type="ARBA" id="ARBA00022475"/>
    </source>
</evidence>
<dbReference type="PANTHER" id="PTHR48017">
    <property type="entry name" value="OS05G0424000 PROTEIN-RELATED"/>
    <property type="match status" value="1"/>
</dbReference>
<evidence type="ECO:0000256" key="3">
    <source>
        <dbReference type="ARBA" id="ARBA00022448"/>
    </source>
</evidence>
<gene>
    <name evidence="15" type="ORF">O6P43_008841</name>
</gene>
<proteinExistence type="inferred from homology"/>
<organism evidence="15 16">
    <name type="scientific">Quillaja saponaria</name>
    <name type="common">Soap bark tree</name>
    <dbReference type="NCBI Taxonomy" id="32244"/>
    <lineage>
        <taxon>Eukaryota</taxon>
        <taxon>Viridiplantae</taxon>
        <taxon>Streptophyta</taxon>
        <taxon>Embryophyta</taxon>
        <taxon>Tracheophyta</taxon>
        <taxon>Spermatophyta</taxon>
        <taxon>Magnoliopsida</taxon>
        <taxon>eudicotyledons</taxon>
        <taxon>Gunneridae</taxon>
        <taxon>Pentapetalae</taxon>
        <taxon>rosids</taxon>
        <taxon>fabids</taxon>
        <taxon>Fabales</taxon>
        <taxon>Quillajaceae</taxon>
        <taxon>Quillaja</taxon>
    </lineage>
</organism>
<dbReference type="Pfam" id="PF01490">
    <property type="entry name" value="Aa_trans"/>
    <property type="match status" value="1"/>
</dbReference>
<keyword evidence="6" id="KW-0769">Symport</keyword>
<comment type="function">
    <text evidence="11">Carrier protein involved in proton-driven auxin influx. Mediates the formation of auxin gradient from developing leaves (site of auxin biosynthesis) to tips by contributing to the loading of auxin in vascular tissues and facilitating acropetal (base to tip) auxin transport within inner tissues of the root apex, and basipetal (tip to base) auxin transport within outer tissues of the root apex. May be involved in lateral roots and nodules formation.</text>
</comment>
<dbReference type="Gene3D" id="1.20.1740.10">
    <property type="entry name" value="Amino acid/polyamine transporter I"/>
    <property type="match status" value="1"/>
</dbReference>
<evidence type="ECO:0000259" key="14">
    <source>
        <dbReference type="Pfam" id="PF01490"/>
    </source>
</evidence>
<name>A0AAD7M650_QUISA</name>
<feature type="transmembrane region" description="Helical" evidence="13">
    <location>
        <begin position="357"/>
        <end position="377"/>
    </location>
</feature>
<dbReference type="Proteomes" id="UP001163823">
    <property type="component" value="Chromosome 4"/>
</dbReference>
<evidence type="ECO:0000256" key="11">
    <source>
        <dbReference type="ARBA" id="ARBA00045588"/>
    </source>
</evidence>
<dbReference type="FunFam" id="1.20.1740.10:FF:000033">
    <property type="entry name" value="Lysine histidine transporter 1"/>
    <property type="match status" value="1"/>
</dbReference>
<dbReference type="InterPro" id="IPR013057">
    <property type="entry name" value="AA_transpt_TM"/>
</dbReference>
<feature type="domain" description="Amino acid transporter transmembrane" evidence="14">
    <location>
        <begin position="39"/>
        <end position="434"/>
    </location>
</feature>
<sequence>MGTQVAPNNDQYARRSTIEEILEKQKELDEWLPITSSRNAKWWYSAFHNVTAMVGAGVLSLPYAMSELGWGPGVVVLVLSWVITLYTLWQMVEMHEMVPGKRFDRYHELGQYAFGEKLGLYIVVPQQLIVEVGINIVYMVTGGQSLQKFHDTVCPGCKKIKLTFFIMIFASVHFVLSHLPNFNSISGVSLAAAVMSVSYSTIAWTASLDKGVQPNVQYGYRAKSTSGTVFNFFNGLGDVAFAYAGHNVVLEIQATIPSTPQKPSKGPMWRGAVVAYIVVALCYFPVALIGYWMFGNSVDDNVLISLKKPAWLIATANMFVVIHVIGSYQIYAMPVFDMIEFALVAKLHFKPSKTLRFVTRNIYVAFTMFIAITLPFFGGLLSFFGGFAFAPTTYFLPCIMWLRICKPKKYGLSWWTNWICIVLGVCLMILAPIGGLRSIIIQAKDYKFYS</sequence>
<feature type="transmembrane region" description="Helical" evidence="13">
    <location>
        <begin position="68"/>
        <end position="89"/>
    </location>
</feature>
<keyword evidence="5 13" id="KW-0812">Transmembrane</keyword>
<evidence type="ECO:0000256" key="1">
    <source>
        <dbReference type="ARBA" id="ARBA00004651"/>
    </source>
</evidence>
<keyword evidence="16" id="KW-1185">Reference proteome</keyword>
<dbReference type="AlphaFoldDB" id="A0AAD7M650"/>
<dbReference type="GO" id="GO:0009734">
    <property type="term" value="P:auxin-activated signaling pathway"/>
    <property type="evidence" value="ECO:0007669"/>
    <property type="project" value="UniProtKB-KW"/>
</dbReference>
<feature type="transmembrane region" description="Helical" evidence="13">
    <location>
        <begin position="273"/>
        <end position="294"/>
    </location>
</feature>
<comment type="similarity">
    <text evidence="12">Belongs to the amino acid/polyamine transporter 2 family. Amino acid/auxin permease (AAAP) (TC 2.A.18.2) subfamily.</text>
</comment>
<keyword evidence="9 13" id="KW-0472">Membrane</keyword>
<dbReference type="KEGG" id="qsa:O6P43_008841"/>
<dbReference type="GO" id="GO:0015293">
    <property type="term" value="F:symporter activity"/>
    <property type="evidence" value="ECO:0007669"/>
    <property type="project" value="UniProtKB-KW"/>
</dbReference>
<keyword evidence="8 13" id="KW-1133">Transmembrane helix</keyword>
<evidence type="ECO:0000313" key="16">
    <source>
        <dbReference type="Proteomes" id="UP001163823"/>
    </source>
</evidence>
<evidence type="ECO:0000256" key="12">
    <source>
        <dbReference type="ARBA" id="ARBA00061463"/>
    </source>
</evidence>
<evidence type="ECO:0000256" key="9">
    <source>
        <dbReference type="ARBA" id="ARBA00023136"/>
    </source>
</evidence>
<feature type="transmembrane region" description="Helical" evidence="13">
    <location>
        <begin position="118"/>
        <end position="141"/>
    </location>
</feature>
<keyword evidence="3" id="KW-0813">Transport</keyword>
<feature type="transmembrane region" description="Helical" evidence="13">
    <location>
        <begin position="414"/>
        <end position="440"/>
    </location>
</feature>
<evidence type="ECO:0000256" key="5">
    <source>
        <dbReference type="ARBA" id="ARBA00022692"/>
    </source>
</evidence>
<keyword evidence="4" id="KW-1003">Cell membrane</keyword>
<comment type="caution">
    <text evidence="15">The sequence shown here is derived from an EMBL/GenBank/DDBJ whole genome shotgun (WGS) entry which is preliminary data.</text>
</comment>
<evidence type="ECO:0000256" key="6">
    <source>
        <dbReference type="ARBA" id="ARBA00022847"/>
    </source>
</evidence>
<comment type="similarity">
    <text evidence="2">Belongs to the amino acid/polyamine transporter 2 family. Amino acid/auxin permease (AAAP) (TC 2.A.18.1) subfamily.</text>
</comment>
<feature type="transmembrane region" description="Helical" evidence="13">
    <location>
        <begin position="42"/>
        <end position="61"/>
    </location>
</feature>
<evidence type="ECO:0000313" key="15">
    <source>
        <dbReference type="EMBL" id="KAJ7970701.1"/>
    </source>
</evidence>
<evidence type="ECO:0000256" key="2">
    <source>
        <dbReference type="ARBA" id="ARBA00005590"/>
    </source>
</evidence>
<evidence type="ECO:0000256" key="13">
    <source>
        <dbReference type="SAM" id="Phobius"/>
    </source>
</evidence>
<accession>A0AAD7M650</accession>
<dbReference type="EMBL" id="JARAOO010000004">
    <property type="protein sequence ID" value="KAJ7970701.1"/>
    <property type="molecule type" value="Genomic_DNA"/>
</dbReference>
<feature type="transmembrane region" description="Helical" evidence="13">
    <location>
        <begin position="383"/>
        <end position="402"/>
    </location>
</feature>
<feature type="transmembrane region" description="Helical" evidence="13">
    <location>
        <begin position="162"/>
        <end position="179"/>
    </location>
</feature>
<dbReference type="GO" id="GO:0015171">
    <property type="term" value="F:amino acid transmembrane transporter activity"/>
    <property type="evidence" value="ECO:0007669"/>
    <property type="project" value="UniProtKB-ARBA"/>
</dbReference>
<keyword evidence="10" id="KW-0927">Auxin signaling pathway</keyword>
<evidence type="ECO:0000256" key="7">
    <source>
        <dbReference type="ARBA" id="ARBA00022970"/>
    </source>
</evidence>
<evidence type="ECO:0000256" key="10">
    <source>
        <dbReference type="ARBA" id="ARBA00023294"/>
    </source>
</evidence>
<evidence type="ECO:0000256" key="8">
    <source>
        <dbReference type="ARBA" id="ARBA00022989"/>
    </source>
</evidence>
<protein>
    <submittedName>
        <fullName evidence="15">Lysine histidine transporter 1</fullName>
    </submittedName>
</protein>
<dbReference type="GO" id="GO:0005886">
    <property type="term" value="C:plasma membrane"/>
    <property type="evidence" value="ECO:0007669"/>
    <property type="project" value="UniProtKB-SubCell"/>
</dbReference>
<reference evidence="15" key="1">
    <citation type="journal article" date="2023" name="Science">
        <title>Elucidation of the pathway for biosynthesis of saponin adjuvants from the soapbark tree.</title>
        <authorList>
            <person name="Reed J."/>
            <person name="Orme A."/>
            <person name="El-Demerdash A."/>
            <person name="Owen C."/>
            <person name="Martin L.B.B."/>
            <person name="Misra R.C."/>
            <person name="Kikuchi S."/>
            <person name="Rejzek M."/>
            <person name="Martin A.C."/>
            <person name="Harkess A."/>
            <person name="Leebens-Mack J."/>
            <person name="Louveau T."/>
            <person name="Stephenson M.J."/>
            <person name="Osbourn A."/>
        </authorList>
    </citation>
    <scope>NUCLEOTIDE SEQUENCE</scope>
    <source>
        <strain evidence="15">S10</strain>
    </source>
</reference>
<keyword evidence="7" id="KW-0029">Amino-acid transport</keyword>
<comment type="subcellular location">
    <subcellularLocation>
        <location evidence="1">Cell membrane</location>
        <topology evidence="1">Multi-pass membrane protein</topology>
    </subcellularLocation>
</comment>